<dbReference type="PhylomeDB" id="A9CKK5"/>
<dbReference type="GeneID" id="1132242"/>
<dbReference type="BioCyc" id="AGRO:ATU0204-MONOMER"/>
<evidence type="ECO:0008006" key="4">
    <source>
        <dbReference type="Google" id="ProtNLM"/>
    </source>
</evidence>
<evidence type="ECO:0000313" key="2">
    <source>
        <dbReference type="EMBL" id="AAK86023.1"/>
    </source>
</evidence>
<dbReference type="PIR" id="F97383">
    <property type="entry name" value="F97383"/>
</dbReference>
<reference evidence="2 3" key="1">
    <citation type="journal article" date="2001" name="Science">
        <title>The genome of the natural genetic engineer Agrobacterium tumefaciens C58.</title>
        <authorList>
            <person name="Wood D.W."/>
            <person name="Setubal J.C."/>
            <person name="Kaul R."/>
            <person name="Monks D.E."/>
            <person name="Kitajima J.P."/>
            <person name="Okura V.K."/>
            <person name="Zhou Y."/>
            <person name="Chen L."/>
            <person name="Wood G.E."/>
            <person name="Almeida N.F.Jr."/>
            <person name="Woo L."/>
            <person name="Chen Y."/>
            <person name="Paulsen I.T."/>
            <person name="Eisen J.A."/>
            <person name="Karp P.D."/>
            <person name="Bovee D.Sr."/>
            <person name="Chapman P."/>
            <person name="Clendenning J."/>
            <person name="Deatherage G."/>
            <person name="Gillet W."/>
            <person name="Grant C."/>
            <person name="Kutyavin T."/>
            <person name="Levy R."/>
            <person name="Li M.J."/>
            <person name="McClelland E."/>
            <person name="Palmieri A."/>
            <person name="Raymond C."/>
            <person name="Rouse G."/>
            <person name="Saenphimmachak C."/>
            <person name="Wu Z."/>
            <person name="Romero P."/>
            <person name="Gordon D."/>
            <person name="Zhang S."/>
            <person name="Yoo H."/>
            <person name="Tao Y."/>
            <person name="Biddle P."/>
            <person name="Jung M."/>
            <person name="Krespan W."/>
            <person name="Perry M."/>
            <person name="Gordon-Kamm B."/>
            <person name="Liao L."/>
            <person name="Kim S."/>
            <person name="Hendrick C."/>
            <person name="Zhao Z.Y."/>
            <person name="Dolan M."/>
            <person name="Chumley F."/>
            <person name="Tingey S.V."/>
            <person name="Tomb J.F."/>
            <person name="Gordon M.P."/>
            <person name="Olson M.V."/>
            <person name="Nester E.W."/>
        </authorList>
    </citation>
    <scope>NUCLEOTIDE SEQUENCE [LARGE SCALE GENOMIC DNA]</scope>
    <source>
        <strain evidence="3">C58 / ATCC 33970</strain>
    </source>
</reference>
<dbReference type="RefSeq" id="WP_010970725.1">
    <property type="nucleotide sequence ID" value="NC_003062.2"/>
</dbReference>
<keyword evidence="1" id="KW-1133">Transmembrane helix</keyword>
<dbReference type="Pfam" id="PF05987">
    <property type="entry name" value="DUF898"/>
    <property type="match status" value="1"/>
</dbReference>
<dbReference type="HOGENOM" id="CLU_049287_0_0_5"/>
<dbReference type="PATRIC" id="fig|176299.10.peg.194"/>
<dbReference type="eggNOG" id="COG4269">
    <property type="taxonomic scope" value="Bacteria"/>
</dbReference>
<evidence type="ECO:0000256" key="1">
    <source>
        <dbReference type="SAM" id="Phobius"/>
    </source>
</evidence>
<dbReference type="STRING" id="176299.Atu0204"/>
<organism evidence="2 3">
    <name type="scientific">Agrobacterium fabrum (strain C58 / ATCC 33970)</name>
    <name type="common">Agrobacterium tumefaciens (strain C58)</name>
    <dbReference type="NCBI Taxonomy" id="176299"/>
    <lineage>
        <taxon>Bacteria</taxon>
        <taxon>Pseudomonadati</taxon>
        <taxon>Pseudomonadota</taxon>
        <taxon>Alphaproteobacteria</taxon>
        <taxon>Hyphomicrobiales</taxon>
        <taxon>Rhizobiaceae</taxon>
        <taxon>Rhizobium/Agrobacterium group</taxon>
        <taxon>Agrobacterium</taxon>
        <taxon>Agrobacterium tumefaciens complex</taxon>
    </lineage>
</organism>
<feature type="transmembrane region" description="Helical" evidence="1">
    <location>
        <begin position="26"/>
        <end position="46"/>
    </location>
</feature>
<name>A9CKK5_AGRFC</name>
<accession>A9CKK5</accession>
<reference evidence="2 3" key="2">
    <citation type="journal article" date="2001" name="Science">
        <title>Genome sequence of the plant pathogen and biotechnology agent Agrobacterium tumefaciens C58.</title>
        <authorList>
            <person name="Goodner B."/>
            <person name="Hinkle G."/>
            <person name="Gattung S."/>
            <person name="Miller N."/>
            <person name="Blanchard M."/>
            <person name="Qurollo B."/>
            <person name="Goldman B.S."/>
            <person name="Cao Y."/>
            <person name="Askenazi M."/>
            <person name="Halling C."/>
            <person name="Mullin L."/>
            <person name="Houmiel K."/>
            <person name="Gordon J."/>
            <person name="Vaudin M."/>
            <person name="Iartchouk O."/>
            <person name="Epp A."/>
            <person name="Liu F."/>
            <person name="Wollam C."/>
            <person name="Allinger M."/>
            <person name="Doughty D."/>
            <person name="Scott C."/>
            <person name="Lappas C."/>
            <person name="Markelz B."/>
            <person name="Flanagan C."/>
            <person name="Crowell C."/>
            <person name="Gurson J."/>
            <person name="Lomo C."/>
            <person name="Sear C."/>
            <person name="Strub G."/>
            <person name="Cielo C."/>
            <person name="Slater S."/>
        </authorList>
    </citation>
    <scope>NUCLEOTIDE SEQUENCE [LARGE SCALE GENOMIC DNA]</scope>
    <source>
        <strain evidence="3">C58 / ATCC 33970</strain>
    </source>
</reference>
<evidence type="ECO:0000313" key="3">
    <source>
        <dbReference type="Proteomes" id="UP000000813"/>
    </source>
</evidence>
<keyword evidence="1" id="KW-0472">Membrane</keyword>
<dbReference type="KEGG" id="atu:Atu0204"/>
<dbReference type="AlphaFoldDB" id="A9CKK5"/>
<dbReference type="EnsemblBacteria" id="AAK86023">
    <property type="protein sequence ID" value="AAK86023"/>
    <property type="gene ID" value="Atu0204"/>
</dbReference>
<dbReference type="PIR" id="AE2601">
    <property type="entry name" value="AE2601"/>
</dbReference>
<proteinExistence type="predicted"/>
<gene>
    <name evidence="2" type="ordered locus">Atu0204</name>
</gene>
<keyword evidence="1" id="KW-0812">Transmembrane</keyword>
<dbReference type="OrthoDB" id="7462354at2"/>
<sequence>MNDISVSADRHAIERGSFNGNAKEYFGIWIVNILLTIMTLGIYSAWAKVRRKRYFNGNTLLAGRAFGYHATGGQIFKGRLIAFAFIVFSQLVGLIHPFLVFAPTILLLIFLPWVITRSIRFNARVTSYRNVRFDFVGTAWGAFVSILLGSFVALLSIGILAPLASRWANRYIVSNLHYGDRRFSTDPKIGALYRAWIIPALLVVVGGVLAVFLLIFLAMVLVQAAGIGSRELATAPENYEIVTLFGLGQILINLLVAMLIYGFASTVYKAGVRNVVVSSTLLDGKHELHSDLHRGRYLWIVFSNLIVTIFTFGLMRPWAAVREAQYAVERMGISFKGDMGEVLSSMEATGAAVSAEYMDMEGFEFGF</sequence>
<keyword evidence="3" id="KW-1185">Reference proteome</keyword>
<feature type="transmembrane region" description="Helical" evidence="1">
    <location>
        <begin position="196"/>
        <end position="222"/>
    </location>
</feature>
<feature type="transmembrane region" description="Helical" evidence="1">
    <location>
        <begin position="297"/>
        <end position="315"/>
    </location>
</feature>
<feature type="transmembrane region" description="Helical" evidence="1">
    <location>
        <begin position="94"/>
        <end position="115"/>
    </location>
</feature>
<protein>
    <recommendedName>
        <fullName evidence="4">DUF898 domain-containing protein</fullName>
    </recommendedName>
</protein>
<dbReference type="InterPro" id="IPR010295">
    <property type="entry name" value="DUF898"/>
</dbReference>
<dbReference type="Proteomes" id="UP000000813">
    <property type="component" value="Chromosome circular"/>
</dbReference>
<feature type="transmembrane region" description="Helical" evidence="1">
    <location>
        <begin position="66"/>
        <end position="88"/>
    </location>
</feature>
<feature type="transmembrane region" description="Helical" evidence="1">
    <location>
        <begin position="242"/>
        <end position="264"/>
    </location>
</feature>
<dbReference type="EMBL" id="AE007869">
    <property type="protein sequence ID" value="AAK86023.1"/>
    <property type="molecule type" value="Genomic_DNA"/>
</dbReference>
<feature type="transmembrane region" description="Helical" evidence="1">
    <location>
        <begin position="135"/>
        <end position="161"/>
    </location>
</feature>